<feature type="domain" description="Serine/threonine-protein kinase BSK1-like TPR repeats" evidence="9">
    <location>
        <begin position="17"/>
        <end position="131"/>
    </location>
</feature>
<protein>
    <recommendedName>
        <fullName evidence="8">Serine/threonine-protein kinase BSK</fullName>
        <ecNumber evidence="8">2.7.11.1</ecNumber>
    </recommendedName>
    <alternativeName>
        <fullName evidence="8">Brassinosteroid-signaling kinase</fullName>
    </alternativeName>
</protein>
<dbReference type="InterPro" id="IPR011990">
    <property type="entry name" value="TPR-like_helical_dom_sf"/>
</dbReference>
<evidence type="ECO:0000256" key="2">
    <source>
        <dbReference type="ARBA" id="ARBA00022527"/>
    </source>
</evidence>
<evidence type="ECO:0000313" key="10">
    <source>
        <dbReference type="EMBL" id="CAH8327332.1"/>
    </source>
</evidence>
<organism evidence="10 11">
    <name type="scientific">Eruca vesicaria subsp. sativa</name>
    <name type="common">Garden rocket</name>
    <name type="synonym">Eruca sativa</name>
    <dbReference type="NCBI Taxonomy" id="29727"/>
    <lineage>
        <taxon>Eukaryota</taxon>
        <taxon>Viridiplantae</taxon>
        <taxon>Streptophyta</taxon>
        <taxon>Embryophyta</taxon>
        <taxon>Tracheophyta</taxon>
        <taxon>Spermatophyta</taxon>
        <taxon>Magnoliopsida</taxon>
        <taxon>eudicotyledons</taxon>
        <taxon>Gunneridae</taxon>
        <taxon>Pentapetalae</taxon>
        <taxon>rosids</taxon>
        <taxon>malvids</taxon>
        <taxon>Brassicales</taxon>
        <taxon>Brassicaceae</taxon>
        <taxon>Brassiceae</taxon>
        <taxon>Eruca</taxon>
    </lineage>
</organism>
<sequence length="159" mass="18452">MSKHKEISLNQLSTLGDACWKMDLTAIHKILVMAEDDKELVEFSFEKWLEEIIDIQDVRKGGDQAFLKQDFETAIDCYSQLIKSRRMVYPSVYARRCLCYLFYNKLDKALYDGMLAQQLFPDWPTAFYFQSVALSKLNMITDSADTLKEATHLEAKRAS</sequence>
<comment type="catalytic activity">
    <reaction evidence="8">
        <text>L-threonyl-[protein] + ATP = O-phospho-L-threonyl-[protein] + ADP + H(+)</text>
        <dbReference type="Rhea" id="RHEA:46608"/>
        <dbReference type="Rhea" id="RHEA-COMP:11060"/>
        <dbReference type="Rhea" id="RHEA-COMP:11605"/>
        <dbReference type="ChEBI" id="CHEBI:15378"/>
        <dbReference type="ChEBI" id="CHEBI:30013"/>
        <dbReference type="ChEBI" id="CHEBI:30616"/>
        <dbReference type="ChEBI" id="CHEBI:61977"/>
        <dbReference type="ChEBI" id="CHEBI:456216"/>
        <dbReference type="EC" id="2.7.11.1"/>
    </reaction>
</comment>
<keyword evidence="6 8" id="KW-0067">ATP-binding</keyword>
<evidence type="ECO:0000256" key="4">
    <source>
        <dbReference type="ARBA" id="ARBA00022741"/>
    </source>
</evidence>
<dbReference type="Proteomes" id="UP001642260">
    <property type="component" value="Unassembled WGS sequence"/>
</dbReference>
<evidence type="ECO:0000256" key="1">
    <source>
        <dbReference type="ARBA" id="ARBA00022475"/>
    </source>
</evidence>
<evidence type="ECO:0000256" key="8">
    <source>
        <dbReference type="RuleBase" id="RU369005"/>
    </source>
</evidence>
<dbReference type="GO" id="GO:0106310">
    <property type="term" value="F:protein serine kinase activity"/>
    <property type="evidence" value="ECO:0007669"/>
    <property type="project" value="UniProtKB-UniRule"/>
</dbReference>
<keyword evidence="11" id="KW-1185">Reference proteome</keyword>
<keyword evidence="8" id="KW-0519">Myristate</keyword>
<comment type="similarity">
    <text evidence="8">Belongs to the protein kinase superfamily. Ser/Thr protein kinase family.</text>
</comment>
<dbReference type="GO" id="GO:0005524">
    <property type="term" value="F:ATP binding"/>
    <property type="evidence" value="ECO:0007669"/>
    <property type="project" value="UniProtKB-UniRule"/>
</dbReference>
<keyword evidence="8" id="KW-1070">Brassinosteroid signaling pathway</keyword>
<evidence type="ECO:0000256" key="5">
    <source>
        <dbReference type="ARBA" id="ARBA00022777"/>
    </source>
</evidence>
<keyword evidence="8" id="KW-0449">Lipoprotein</keyword>
<keyword evidence="5 8" id="KW-0418">Kinase</keyword>
<comment type="subunit">
    <text evidence="8">Interacts with BRI1.</text>
</comment>
<gene>
    <name evidence="10" type="ORF">ERUC_LOCUS11047</name>
</gene>
<evidence type="ECO:0000256" key="7">
    <source>
        <dbReference type="ARBA" id="ARBA00023136"/>
    </source>
</evidence>
<evidence type="ECO:0000256" key="3">
    <source>
        <dbReference type="ARBA" id="ARBA00022679"/>
    </source>
</evidence>
<keyword evidence="2 8" id="KW-0723">Serine/threonine-protein kinase</keyword>
<keyword evidence="4 8" id="KW-0547">Nucleotide-binding</keyword>
<dbReference type="GO" id="GO:0005886">
    <property type="term" value="C:plasma membrane"/>
    <property type="evidence" value="ECO:0007669"/>
    <property type="project" value="UniProtKB-SubCell"/>
</dbReference>
<comment type="caution">
    <text evidence="10">The sequence shown here is derived from an EMBL/GenBank/DDBJ whole genome shotgun (WGS) entry which is preliminary data.</text>
</comment>
<dbReference type="EC" id="2.7.11.1" evidence="8"/>
<dbReference type="Gene3D" id="1.25.40.10">
    <property type="entry name" value="Tetratricopeptide repeat domain"/>
    <property type="match status" value="1"/>
</dbReference>
<comment type="function">
    <text evidence="8">Serine/threonine kinase that acts as positive regulator of brassinosteroid (BR) signaling downstream of the receptor kinase BRI1.</text>
</comment>
<dbReference type="InterPro" id="IPR058209">
    <property type="entry name" value="TPR_BSK1_C"/>
</dbReference>
<dbReference type="InterPro" id="IPR045845">
    <property type="entry name" value="BSK"/>
</dbReference>
<dbReference type="GO" id="GO:0009742">
    <property type="term" value="P:brassinosteroid mediated signaling pathway"/>
    <property type="evidence" value="ECO:0007669"/>
    <property type="project" value="UniProtKB-UniRule"/>
</dbReference>
<reference evidence="10 11" key="1">
    <citation type="submission" date="2022-03" db="EMBL/GenBank/DDBJ databases">
        <authorList>
            <person name="Macdonald S."/>
            <person name="Ahmed S."/>
            <person name="Newling K."/>
        </authorList>
    </citation>
    <scope>NUCLEOTIDE SEQUENCE [LARGE SCALE GENOMIC DNA]</scope>
</reference>
<dbReference type="SUPFAM" id="SSF48452">
    <property type="entry name" value="TPR-like"/>
    <property type="match status" value="1"/>
</dbReference>
<dbReference type="PANTHER" id="PTHR45863:SF10">
    <property type="entry name" value="SERINE_THREONINE-PROTEIN KINASE BSK-RELATED"/>
    <property type="match status" value="1"/>
</dbReference>
<comment type="catalytic activity">
    <reaction evidence="8">
        <text>L-seryl-[protein] + ATP = O-phospho-L-seryl-[protein] + ADP + H(+)</text>
        <dbReference type="Rhea" id="RHEA:17989"/>
        <dbReference type="Rhea" id="RHEA-COMP:9863"/>
        <dbReference type="Rhea" id="RHEA-COMP:11604"/>
        <dbReference type="ChEBI" id="CHEBI:15378"/>
        <dbReference type="ChEBI" id="CHEBI:29999"/>
        <dbReference type="ChEBI" id="CHEBI:30616"/>
        <dbReference type="ChEBI" id="CHEBI:83421"/>
        <dbReference type="ChEBI" id="CHEBI:456216"/>
        <dbReference type="EC" id="2.7.11.1"/>
    </reaction>
</comment>
<dbReference type="EMBL" id="CAKOAT010107710">
    <property type="protein sequence ID" value="CAH8327332.1"/>
    <property type="molecule type" value="Genomic_DNA"/>
</dbReference>
<comment type="subcellular location">
    <subcellularLocation>
        <location evidence="8">Cell membrane</location>
        <topology evidence="8">Lipid-anchor</topology>
    </subcellularLocation>
</comment>
<dbReference type="Pfam" id="PF25575">
    <property type="entry name" value="TPR_BSK1_C"/>
    <property type="match status" value="1"/>
</dbReference>
<evidence type="ECO:0000259" key="9">
    <source>
        <dbReference type="Pfam" id="PF25575"/>
    </source>
</evidence>
<proteinExistence type="inferred from homology"/>
<dbReference type="PANTHER" id="PTHR45863">
    <property type="entry name" value="SERINE/THREONINE-PROTEIN KINASE BSK5"/>
    <property type="match status" value="1"/>
</dbReference>
<evidence type="ECO:0000313" key="11">
    <source>
        <dbReference type="Proteomes" id="UP001642260"/>
    </source>
</evidence>
<dbReference type="GO" id="GO:0004674">
    <property type="term" value="F:protein serine/threonine kinase activity"/>
    <property type="evidence" value="ECO:0007669"/>
    <property type="project" value="UniProtKB-UniRule"/>
</dbReference>
<accession>A0ABC8JGS4</accession>
<dbReference type="AlphaFoldDB" id="A0ABC8JGS4"/>
<keyword evidence="3 8" id="KW-0808">Transferase</keyword>
<keyword evidence="7 8" id="KW-0472">Membrane</keyword>
<keyword evidence="1 8" id="KW-1003">Cell membrane</keyword>
<name>A0ABC8JGS4_ERUVS</name>
<evidence type="ECO:0000256" key="6">
    <source>
        <dbReference type="ARBA" id="ARBA00022840"/>
    </source>
</evidence>